<proteinExistence type="predicted"/>
<dbReference type="Proteomes" id="UP000272503">
    <property type="component" value="Unassembled WGS sequence"/>
</dbReference>
<dbReference type="EMBL" id="RCUX01000005">
    <property type="protein sequence ID" value="RLP76069.1"/>
    <property type="molecule type" value="Genomic_DNA"/>
</dbReference>
<feature type="domain" description="HAMP" evidence="5">
    <location>
        <begin position="449"/>
        <end position="501"/>
    </location>
</feature>
<dbReference type="InterPro" id="IPR029787">
    <property type="entry name" value="Nucleotide_cyclase"/>
</dbReference>
<dbReference type="GO" id="GO:0016020">
    <property type="term" value="C:membrane"/>
    <property type="evidence" value="ECO:0007669"/>
    <property type="project" value="InterPro"/>
</dbReference>
<dbReference type="PROSITE" id="PS50125">
    <property type="entry name" value="GUANYLATE_CYCLASE_2"/>
    <property type="match status" value="1"/>
</dbReference>
<accession>A0A3L7A6X5</accession>
<dbReference type="PANTHER" id="PTHR45655">
    <property type="entry name" value="GUANYLATE CYCLASE SOLUBLE SUBUNIT BETA-2"/>
    <property type="match status" value="1"/>
</dbReference>
<dbReference type="InterPro" id="IPR003660">
    <property type="entry name" value="HAMP_dom"/>
</dbReference>
<keyword evidence="1 3" id="KW-0812">Transmembrane</keyword>
<feature type="transmembrane region" description="Helical" evidence="3">
    <location>
        <begin position="428"/>
        <end position="448"/>
    </location>
</feature>
<dbReference type="Gene3D" id="1.10.8.500">
    <property type="entry name" value="HAMP domain in histidine kinase"/>
    <property type="match status" value="1"/>
</dbReference>
<feature type="domain" description="Guanylate cyclase" evidence="4">
    <location>
        <begin position="541"/>
        <end position="668"/>
    </location>
</feature>
<organism evidence="6 7">
    <name type="scientific">Mycetocola tolaasinivorans</name>
    <dbReference type="NCBI Taxonomy" id="76635"/>
    <lineage>
        <taxon>Bacteria</taxon>
        <taxon>Bacillati</taxon>
        <taxon>Actinomycetota</taxon>
        <taxon>Actinomycetes</taxon>
        <taxon>Micrococcales</taxon>
        <taxon>Microbacteriaceae</taxon>
        <taxon>Mycetocola</taxon>
    </lineage>
</organism>
<dbReference type="GO" id="GO:0004016">
    <property type="term" value="F:adenylate cyclase activity"/>
    <property type="evidence" value="ECO:0007669"/>
    <property type="project" value="UniProtKB-ARBA"/>
</dbReference>
<dbReference type="PANTHER" id="PTHR45655:SF13">
    <property type="entry name" value="SOLUBLE GUANYLATE CYCLASE GCY-32-RELATED"/>
    <property type="match status" value="1"/>
</dbReference>
<comment type="caution">
    <text evidence="6">The sequence shown here is derived from an EMBL/GenBank/DDBJ whole genome shotgun (WGS) entry which is preliminary data.</text>
</comment>
<dbReference type="Pfam" id="PF00211">
    <property type="entry name" value="Guanylate_cyc"/>
    <property type="match status" value="1"/>
</dbReference>
<dbReference type="AlphaFoldDB" id="A0A3L7A6X5"/>
<dbReference type="PROSITE" id="PS50885">
    <property type="entry name" value="HAMP"/>
    <property type="match status" value="1"/>
</dbReference>
<sequence>MTESRTVRRVFRRPAGGLGIQSKLLIMLLAVSLISIIVTGIIGYANGRDSLNAAAFKQLTTIRELRANEVENAIQTIQTNVRLNSITSDTAEASVAFNDGFRDLDQAGPYPTDRERVLSFYRSSFIPQLEQRSGQRYDAIGLLPNNNAGVYLQARYTSGIDNYDETLTVNDAGDGSAWSAAHARYHPYFRDLIDNLGYEDMVLINTEGQIVYTAYKGVDLGLNLFDTPENQSALSKAVSQVLRSDSVNTVVTTDFERYVPSLDVPTAWIVSPVGTREGGITGVLAAQVPIQQLNDTLTGAESWEAQGLGKSGEVYLVGEDHLMRSVSRALVEHPETYEKAAISNGLPPATAKRIVEVKGTVLLQEINTTPVERALKGQNGTSLATGYLGIKKLSSYAPLRIDNGPRWVVVASIDEAEAFAPVEVFTRIVMLSAGALVLIVAVIALLLARVFIRPLNRLLGGVRRVSSGERDVTVDTGTRDEFAEVGSAFNELSRSLQTKADLLDAERAERDRLLLSLMPEAVAERYRQGDEAIAEDHSDVTVVYADFIGFDDYATGMNSGQSLAALNEILTGMDDLAERYGVERVRTTKQGYLASCGLNVPRVDSARRVIEFAHAAELLVSRLSSQWGTNLALRAGVDSGSVTSGLIGRTSVVYDMWGEAVNLAYRLQDTTGDPGILISQRVVDRLGDLFPVTSVGMVETAAGSQQVWRLDMAASGV</sequence>
<evidence type="ECO:0000259" key="5">
    <source>
        <dbReference type="PROSITE" id="PS50885"/>
    </source>
</evidence>
<evidence type="ECO:0000256" key="1">
    <source>
        <dbReference type="ARBA" id="ARBA00022692"/>
    </source>
</evidence>
<dbReference type="GO" id="GO:0035556">
    <property type="term" value="P:intracellular signal transduction"/>
    <property type="evidence" value="ECO:0007669"/>
    <property type="project" value="InterPro"/>
</dbReference>
<dbReference type="OrthoDB" id="9806704at2"/>
<keyword evidence="3" id="KW-0472">Membrane</keyword>
<dbReference type="InterPro" id="IPR001054">
    <property type="entry name" value="A/G_cyclase"/>
</dbReference>
<dbReference type="SUPFAM" id="SSF158472">
    <property type="entry name" value="HAMP domain-like"/>
    <property type="match status" value="1"/>
</dbReference>
<evidence type="ECO:0000313" key="6">
    <source>
        <dbReference type="EMBL" id="RLP76069.1"/>
    </source>
</evidence>
<feature type="transmembrane region" description="Helical" evidence="3">
    <location>
        <begin position="24"/>
        <end position="45"/>
    </location>
</feature>
<dbReference type="CDD" id="cd06225">
    <property type="entry name" value="HAMP"/>
    <property type="match status" value="1"/>
</dbReference>
<gene>
    <name evidence="6" type="ORF">D9V32_07895</name>
</gene>
<dbReference type="Gene3D" id="3.30.450.20">
    <property type="entry name" value="PAS domain"/>
    <property type="match status" value="1"/>
</dbReference>
<name>A0A3L7A6X5_9MICO</name>
<dbReference type="SUPFAM" id="SSF55073">
    <property type="entry name" value="Nucleotide cyclase"/>
    <property type="match status" value="1"/>
</dbReference>
<dbReference type="RefSeq" id="WP_121648355.1">
    <property type="nucleotide sequence ID" value="NZ_RCUX01000005.1"/>
</dbReference>
<evidence type="ECO:0000256" key="3">
    <source>
        <dbReference type="SAM" id="Phobius"/>
    </source>
</evidence>
<dbReference type="CDD" id="cd07302">
    <property type="entry name" value="CHD"/>
    <property type="match status" value="1"/>
</dbReference>
<keyword evidence="7" id="KW-1185">Reference proteome</keyword>
<dbReference type="Gene3D" id="3.30.70.1230">
    <property type="entry name" value="Nucleotide cyclase"/>
    <property type="match status" value="1"/>
</dbReference>
<evidence type="ECO:0000313" key="7">
    <source>
        <dbReference type="Proteomes" id="UP000272503"/>
    </source>
</evidence>
<evidence type="ECO:0000259" key="4">
    <source>
        <dbReference type="PROSITE" id="PS50125"/>
    </source>
</evidence>
<dbReference type="SMART" id="SM00044">
    <property type="entry name" value="CYCc"/>
    <property type="match status" value="1"/>
</dbReference>
<dbReference type="GO" id="GO:0009190">
    <property type="term" value="P:cyclic nucleotide biosynthetic process"/>
    <property type="evidence" value="ECO:0007669"/>
    <property type="project" value="InterPro"/>
</dbReference>
<protein>
    <submittedName>
        <fullName evidence="6">Adenylate/guanylate cyclase domain-containing protein</fullName>
    </submittedName>
</protein>
<reference evidence="6 7" key="1">
    <citation type="submission" date="2018-10" db="EMBL/GenBank/DDBJ databases">
        <authorList>
            <person name="Li J."/>
        </authorList>
    </citation>
    <scope>NUCLEOTIDE SEQUENCE [LARGE SCALE GENOMIC DNA]</scope>
    <source>
        <strain evidence="6 7">IF 016277</strain>
    </source>
</reference>
<evidence type="ECO:0000256" key="2">
    <source>
        <dbReference type="ARBA" id="ARBA00022989"/>
    </source>
</evidence>
<keyword evidence="2 3" id="KW-1133">Transmembrane helix</keyword>
<dbReference type="SMART" id="SM00304">
    <property type="entry name" value="HAMP"/>
    <property type="match status" value="1"/>
</dbReference>
<dbReference type="Pfam" id="PF00672">
    <property type="entry name" value="HAMP"/>
    <property type="match status" value="1"/>
</dbReference>